<dbReference type="AlphaFoldDB" id="A0A1G4KAA8"/>
<evidence type="ECO:0000256" key="1">
    <source>
        <dbReference type="ARBA" id="ARBA00004496"/>
    </source>
</evidence>
<evidence type="ECO:0000259" key="5">
    <source>
        <dbReference type="Pfam" id="PF25789"/>
    </source>
</evidence>
<protein>
    <submittedName>
        <fullName evidence="6">LAME_0G13696g1_1</fullName>
    </submittedName>
</protein>
<keyword evidence="7" id="KW-1185">Reference proteome</keyword>
<dbReference type="EMBL" id="LT598484">
    <property type="protein sequence ID" value="SCV01044.1"/>
    <property type="molecule type" value="Genomic_DNA"/>
</dbReference>
<name>A0A1G4KAA8_9SACH</name>
<dbReference type="PANTHER" id="PTHR21373">
    <property type="entry name" value="GLUCOSE REPRESSIBLE PROTEIN MAK10"/>
    <property type="match status" value="1"/>
</dbReference>
<comment type="subcellular location">
    <subcellularLocation>
        <location evidence="1">Cytoplasm</location>
    </subcellularLocation>
</comment>
<gene>
    <name evidence="6" type="ORF">LAME_0G13696G</name>
</gene>
<dbReference type="GO" id="GO:0031417">
    <property type="term" value="C:NatC complex"/>
    <property type="evidence" value="ECO:0007669"/>
    <property type="project" value="InterPro"/>
</dbReference>
<dbReference type="Pfam" id="PF25789">
    <property type="entry name" value="TPR_NAA35"/>
    <property type="match status" value="1"/>
</dbReference>
<dbReference type="InterPro" id="IPR007244">
    <property type="entry name" value="Naa35_N"/>
</dbReference>
<organism evidence="6 7">
    <name type="scientific">Lachancea meyersii CBS 8951</name>
    <dbReference type="NCBI Taxonomy" id="1266667"/>
    <lineage>
        <taxon>Eukaryota</taxon>
        <taxon>Fungi</taxon>
        <taxon>Dikarya</taxon>
        <taxon>Ascomycota</taxon>
        <taxon>Saccharomycotina</taxon>
        <taxon>Saccharomycetes</taxon>
        <taxon>Saccharomycetales</taxon>
        <taxon>Saccharomycetaceae</taxon>
        <taxon>Lachancea</taxon>
    </lineage>
</organism>
<evidence type="ECO:0000256" key="2">
    <source>
        <dbReference type="ARBA" id="ARBA00006289"/>
    </source>
</evidence>
<dbReference type="OrthoDB" id="269405at2759"/>
<evidence type="ECO:0000256" key="3">
    <source>
        <dbReference type="ARBA" id="ARBA00022490"/>
    </source>
</evidence>
<comment type="similarity">
    <text evidence="2">Belongs to the MAK10 family.</text>
</comment>
<feature type="domain" description="NAA35-like TPR repeats" evidence="5">
    <location>
        <begin position="314"/>
        <end position="648"/>
    </location>
</feature>
<reference evidence="7" key="1">
    <citation type="submission" date="2016-03" db="EMBL/GenBank/DDBJ databases">
        <authorList>
            <person name="Devillers Hugo."/>
        </authorList>
    </citation>
    <scope>NUCLEOTIDE SEQUENCE [LARGE SCALE GENOMIC DNA]</scope>
</reference>
<evidence type="ECO:0000313" key="7">
    <source>
        <dbReference type="Proteomes" id="UP000191144"/>
    </source>
</evidence>
<evidence type="ECO:0000259" key="4">
    <source>
        <dbReference type="Pfam" id="PF04112"/>
    </source>
</evidence>
<sequence length="760" mass="87168">MEALKAQLAHLSIAHDLVDVTAEFRELARGMKPESVIKAPSFDLFEGTHSLEIDNVKLDSSLLVLTHNEEGFDCTATHGDTEEEKAEFVTAVVDRLCRSIVLWLNEFQTLPTTLLSCRYVEQMMCRFTEDPCSDFSTYMLETGHDLFDQVLSSCVIGTCYFVKLVQKLFRAGVVFEEEDLNCNTMGLNMLSNVQLETVVAHLDLSQQLVKKSYPNSRQLALLVDLLTQLVELHKFLPTADEISAPLDLQPLHTLTSCAEQLQTFEINSNEIYRGAFSAGIQKRLSNQFPPRDIVSPRGSEYKGFIEMARDLLLVISVEKARTITEIAQFSRFFNRTKQRHVLARAFFPLYLMRDDQTVLNQYTFNDFSLLHLTEFSFCSTSLSKALDQEPDESILRQKFEDFLQEISSILFEWYQTTSQNHCRYRQGYNRQLLLWDSLQAQIETYELELEGQGVRDELDKENSFMPLTTWVFYMKLRAMSDFVLKGFELDIYKPWEFFSMFWYNYYLSQHLENNLNRVSKSLDAKMNSISSLNKKLKKLKAGEKKEKLREAYRSLMGSEMPVLTKAKDFVEYSSLDCIVMKNLSLVEVCQFAILKSCGLIDSKGPISAAFSSPEWVHRLRFKTFASIGVPELPSYTLFQQSLQEFLIAEPMFGSKLTRSINFMLEELEKVKEFLTSIMQDIKTEGDAAAATQLVLNESLDYYHGLYRSAEALMINARTLRTKVGGGAPRKELVEKYTVEVSRPQGGSPYFPVLILKTKST</sequence>
<keyword evidence="3" id="KW-0963">Cytoplasm</keyword>
<dbReference type="InterPro" id="IPR057982">
    <property type="entry name" value="TPR_NAA35"/>
</dbReference>
<dbReference type="PANTHER" id="PTHR21373:SF0">
    <property type="entry name" value="N-ALPHA-ACETYLTRANSFERASE 35, NATC AUXILIARY SUBUNIT"/>
    <property type="match status" value="1"/>
</dbReference>
<accession>A0A1G4KAA8</accession>
<proteinExistence type="inferred from homology"/>
<dbReference type="Pfam" id="PF04112">
    <property type="entry name" value="Mak10"/>
    <property type="match status" value="1"/>
</dbReference>
<dbReference type="InterPro" id="IPR057983">
    <property type="entry name" value="NAA35-like_N"/>
</dbReference>
<dbReference type="Proteomes" id="UP000191144">
    <property type="component" value="Chromosome G"/>
</dbReference>
<evidence type="ECO:0000313" key="6">
    <source>
        <dbReference type="EMBL" id="SCV01044.1"/>
    </source>
</evidence>
<feature type="domain" description="NAA35-like N-terminal" evidence="4">
    <location>
        <begin position="34"/>
        <end position="198"/>
    </location>
</feature>